<dbReference type="OrthoDB" id="4142625at2759"/>
<name>A0A2J6SBH2_HYAVF</name>
<accession>A0A2J6SBH2</accession>
<keyword evidence="1" id="KW-0732">Signal</keyword>
<dbReference type="EMBL" id="KZ613937">
    <property type="protein sequence ID" value="PMD48111.1"/>
    <property type="molecule type" value="Genomic_DNA"/>
</dbReference>
<proteinExistence type="predicted"/>
<evidence type="ECO:0000313" key="3">
    <source>
        <dbReference type="Proteomes" id="UP000235786"/>
    </source>
</evidence>
<gene>
    <name evidence="2" type="ORF">L207DRAFT_1413</name>
</gene>
<feature type="chain" id="PRO_5014412904" evidence="1">
    <location>
        <begin position="23"/>
        <end position="371"/>
    </location>
</feature>
<organism evidence="2 3">
    <name type="scientific">Hyaloscypha variabilis (strain UAMH 11265 / GT02V1 / F)</name>
    <name type="common">Meliniomyces variabilis</name>
    <dbReference type="NCBI Taxonomy" id="1149755"/>
    <lineage>
        <taxon>Eukaryota</taxon>
        <taxon>Fungi</taxon>
        <taxon>Dikarya</taxon>
        <taxon>Ascomycota</taxon>
        <taxon>Pezizomycotina</taxon>
        <taxon>Leotiomycetes</taxon>
        <taxon>Helotiales</taxon>
        <taxon>Hyaloscyphaceae</taxon>
        <taxon>Hyaloscypha</taxon>
        <taxon>Hyaloscypha variabilis</taxon>
    </lineage>
</organism>
<evidence type="ECO:0000313" key="2">
    <source>
        <dbReference type="EMBL" id="PMD48111.1"/>
    </source>
</evidence>
<feature type="signal peptide" evidence="1">
    <location>
        <begin position="1"/>
        <end position="22"/>
    </location>
</feature>
<dbReference type="Proteomes" id="UP000235786">
    <property type="component" value="Unassembled WGS sequence"/>
</dbReference>
<sequence>MFDSSFQKCLFLAFSLLCLTLADPSTAFSRRGSLSPPALPTPYDGPSPNITNLTAQFFHRHKSQRVAIKYGPFTTLPSTTNNGIDTYEVLNAPTPCTDCLVTYIAADLEHPDGTPANTDTGMWLNHAILYSTKEEGAVCPQYYPRRMFATGNERTPADISVNGTKHSGIYLPANVTFLLESELLNELPTERDVYLSITYEFIPSKPSSFKSLIPILLDITSPCNPSSTPTPTDSSTSFSITSIPWTANLSGEVVFTAGHLNDGGAVLQVLKKNESVCDSNATYAATSGFVSQAMNGVNGSTASQDLQHVSNMSTCAEIGHMRVGQAWSVRAEYDFSLHGGLVLGDGTREEVEGWAVLYVRQNEDDDDKLVS</sequence>
<protein>
    <submittedName>
        <fullName evidence="2">Uncharacterized protein</fullName>
    </submittedName>
</protein>
<evidence type="ECO:0000256" key="1">
    <source>
        <dbReference type="SAM" id="SignalP"/>
    </source>
</evidence>
<reference evidence="2 3" key="1">
    <citation type="submission" date="2016-04" db="EMBL/GenBank/DDBJ databases">
        <title>A degradative enzymes factory behind the ericoid mycorrhizal symbiosis.</title>
        <authorList>
            <consortium name="DOE Joint Genome Institute"/>
            <person name="Martino E."/>
            <person name="Morin E."/>
            <person name="Grelet G."/>
            <person name="Kuo A."/>
            <person name="Kohler A."/>
            <person name="Daghino S."/>
            <person name="Barry K."/>
            <person name="Choi C."/>
            <person name="Cichocki N."/>
            <person name="Clum A."/>
            <person name="Copeland A."/>
            <person name="Hainaut M."/>
            <person name="Haridas S."/>
            <person name="Labutti K."/>
            <person name="Lindquist E."/>
            <person name="Lipzen A."/>
            <person name="Khouja H.-R."/>
            <person name="Murat C."/>
            <person name="Ohm R."/>
            <person name="Olson A."/>
            <person name="Spatafora J."/>
            <person name="Veneault-Fourrey C."/>
            <person name="Henrissat B."/>
            <person name="Grigoriev I."/>
            <person name="Martin F."/>
            <person name="Perotto S."/>
        </authorList>
    </citation>
    <scope>NUCLEOTIDE SEQUENCE [LARGE SCALE GENOMIC DNA]</scope>
    <source>
        <strain evidence="2 3">F</strain>
    </source>
</reference>
<keyword evidence="3" id="KW-1185">Reference proteome</keyword>
<dbReference type="AlphaFoldDB" id="A0A2J6SBH2"/>